<feature type="compositionally biased region" description="Acidic residues" evidence="1">
    <location>
        <begin position="125"/>
        <end position="137"/>
    </location>
</feature>
<organism evidence="2 3">
    <name type="scientific">Lasiosphaeris hirsuta</name>
    <dbReference type="NCBI Taxonomy" id="260670"/>
    <lineage>
        <taxon>Eukaryota</taxon>
        <taxon>Fungi</taxon>
        <taxon>Dikarya</taxon>
        <taxon>Ascomycota</taxon>
        <taxon>Pezizomycotina</taxon>
        <taxon>Sordariomycetes</taxon>
        <taxon>Sordariomycetidae</taxon>
        <taxon>Sordariales</taxon>
        <taxon>Lasiosphaeriaceae</taxon>
        <taxon>Lasiosphaeris</taxon>
    </lineage>
</organism>
<gene>
    <name evidence="2" type="ORF">B0H67DRAFT_253152</name>
</gene>
<reference evidence="2" key="1">
    <citation type="submission" date="2023-06" db="EMBL/GenBank/DDBJ databases">
        <title>Genome-scale phylogeny and comparative genomics of the fungal order Sordariales.</title>
        <authorList>
            <consortium name="Lawrence Berkeley National Laboratory"/>
            <person name="Hensen N."/>
            <person name="Bonometti L."/>
            <person name="Westerberg I."/>
            <person name="Brannstrom I.O."/>
            <person name="Guillou S."/>
            <person name="Cros-Aarteil S."/>
            <person name="Calhoun S."/>
            <person name="Haridas S."/>
            <person name="Kuo A."/>
            <person name="Mondo S."/>
            <person name="Pangilinan J."/>
            <person name="Riley R."/>
            <person name="Labutti K."/>
            <person name="Andreopoulos B."/>
            <person name="Lipzen A."/>
            <person name="Chen C."/>
            <person name="Yanf M."/>
            <person name="Daum C."/>
            <person name="Ng V."/>
            <person name="Clum A."/>
            <person name="Steindorff A."/>
            <person name="Ohm R."/>
            <person name="Martin F."/>
            <person name="Silar P."/>
            <person name="Natvig D."/>
            <person name="Lalanne C."/>
            <person name="Gautier V."/>
            <person name="Ament-Velasquez S.L."/>
            <person name="Kruys A."/>
            <person name="Hutchinson M.I."/>
            <person name="Powell A.J."/>
            <person name="Barry K."/>
            <person name="Miller A.N."/>
            <person name="Grigoriev I.V."/>
            <person name="Debuchy R."/>
            <person name="Gladieux P."/>
            <person name="Thoren M.H."/>
            <person name="Johannesson H."/>
        </authorList>
    </citation>
    <scope>NUCLEOTIDE SEQUENCE</scope>
    <source>
        <strain evidence="2">SMH4607-1</strain>
    </source>
</reference>
<evidence type="ECO:0000313" key="2">
    <source>
        <dbReference type="EMBL" id="KAK0715871.1"/>
    </source>
</evidence>
<feature type="region of interest" description="Disordered" evidence="1">
    <location>
        <begin position="20"/>
        <end position="137"/>
    </location>
</feature>
<dbReference type="EMBL" id="JAUKUA010000004">
    <property type="protein sequence ID" value="KAK0715871.1"/>
    <property type="molecule type" value="Genomic_DNA"/>
</dbReference>
<accession>A0AA40AHD0</accession>
<protein>
    <submittedName>
        <fullName evidence="2">Uncharacterized protein</fullName>
    </submittedName>
</protein>
<evidence type="ECO:0000313" key="3">
    <source>
        <dbReference type="Proteomes" id="UP001172102"/>
    </source>
</evidence>
<keyword evidence="3" id="KW-1185">Reference proteome</keyword>
<name>A0AA40AHD0_9PEZI</name>
<proteinExistence type="predicted"/>
<sequence>MSPDLGLPIFHTPFAAASEKKPYRTYSHKGKNRRVGLLPPLRENIQQRKRPRAHSGNTHFARGGGKPKRDIVDTGYSGEDVDAEEVEEARIEADAASDGEDGTGMEYSETEASPTRLRVSHTSDEYDELEHSDEVDDSWSTLASSLDIERHLPPARLTRFPKRSIRRRPFLMYNKPPPLPRGYKKLKTKPDADGLASPVKHRPGDGFSENEARPDSLFHLTRKRKLLPHGASAVGPLDLTQSKQSPKKKKKASPRAEQYDNSFDVSRLNKASRRDQRHPKPKHQEDISAQEPQLEAAAEERPEFPIKAAPAVASAKEDSIIPEHRKDNAEKGPAQVTREVSVEIVEVPFSEDTPKHPSIANGQPPSRTQEETTSSWETFVSETVATQQLRVESTSPLPLHSQQTVDVAVQTIQWVFRRAKSA</sequence>
<feature type="region of interest" description="Disordered" evidence="1">
    <location>
        <begin position="168"/>
        <end position="375"/>
    </location>
</feature>
<feature type="compositionally biased region" description="Polar residues" evidence="1">
    <location>
        <begin position="360"/>
        <end position="375"/>
    </location>
</feature>
<evidence type="ECO:0000256" key="1">
    <source>
        <dbReference type="SAM" id="MobiDB-lite"/>
    </source>
</evidence>
<dbReference type="Proteomes" id="UP001172102">
    <property type="component" value="Unassembled WGS sequence"/>
</dbReference>
<feature type="compositionally biased region" description="Basic and acidic residues" evidence="1">
    <location>
        <begin position="315"/>
        <end position="330"/>
    </location>
</feature>
<comment type="caution">
    <text evidence="2">The sequence shown here is derived from an EMBL/GenBank/DDBJ whole genome shotgun (WGS) entry which is preliminary data.</text>
</comment>
<dbReference type="AlphaFoldDB" id="A0AA40AHD0"/>